<evidence type="ECO:0000313" key="1">
    <source>
        <dbReference type="EMBL" id="CAE7611590.1"/>
    </source>
</evidence>
<dbReference type="EMBL" id="CAJNDS010002828">
    <property type="protein sequence ID" value="CAE7611590.1"/>
    <property type="molecule type" value="Genomic_DNA"/>
</dbReference>
<comment type="caution">
    <text evidence="1">The sequence shown here is derived from an EMBL/GenBank/DDBJ whole genome shotgun (WGS) entry which is preliminary data.</text>
</comment>
<gene>
    <name evidence="1" type="primary">ANK1</name>
    <name evidence="1" type="ORF">SNAT2548_LOCUS34769</name>
</gene>
<reference evidence="1" key="1">
    <citation type="submission" date="2021-02" db="EMBL/GenBank/DDBJ databases">
        <authorList>
            <person name="Dougan E. K."/>
            <person name="Rhodes N."/>
            <person name="Thang M."/>
            <person name="Chan C."/>
        </authorList>
    </citation>
    <scope>NUCLEOTIDE SEQUENCE</scope>
</reference>
<protein>
    <submittedName>
        <fullName evidence="1">ANK1 protein</fullName>
    </submittedName>
</protein>
<dbReference type="SUPFAM" id="SSF52047">
    <property type="entry name" value="RNI-like"/>
    <property type="match status" value="1"/>
</dbReference>
<accession>A0A812V144</accession>
<dbReference type="Proteomes" id="UP000604046">
    <property type="component" value="Unassembled WGS sequence"/>
</dbReference>
<proteinExistence type="predicted"/>
<sequence length="494" mass="54403">MQLSFRFAHGGTYGPVQCETHMRVDDVAHRLKTLVKPEEKVYARLLLEGSWLTSCQKLSETSLTDGDVIETVWASASPLAEQGNDRQEVLPRRPAILPSLDRRAGALDLLDLSGMYKLHQSLHEMEPLFTPSVQVLDIRQCGLKAPLLRQLLAQAPASLKEFRASRNFIDPSVLECLCERSFPLRVLDIGYSHCKDCSLLPRIGEILGAYLEELGVGDLAKLKTSTTLLAAAVTKCPNLKVVDFAHIDNLGFLDETFKSLAQHCPLIEAVYGYRTEPRAAMLQDFLSHSRNLAHLEVSGISAPETIRQMAELTSLRSLRLELCSSDPDMMESVCRLQVETLFLEFNGDPDAEGCAEDDIEFVLDLCDNSQELAKSFGKSPATCISLIVAAADPVVLQAVGSRLHELGPMRSHSSDHSILGALVQTPSCCVNLVRLSINFYEQIDAGTLATVAGMCPLLRIVQLNADEFGFQKTPIDEGVLALGRQCSRLEHLDF</sequence>
<dbReference type="InterPro" id="IPR032675">
    <property type="entry name" value="LRR_dom_sf"/>
</dbReference>
<name>A0A812V144_9DINO</name>
<organism evidence="1 2">
    <name type="scientific">Symbiodinium natans</name>
    <dbReference type="NCBI Taxonomy" id="878477"/>
    <lineage>
        <taxon>Eukaryota</taxon>
        <taxon>Sar</taxon>
        <taxon>Alveolata</taxon>
        <taxon>Dinophyceae</taxon>
        <taxon>Suessiales</taxon>
        <taxon>Symbiodiniaceae</taxon>
        <taxon>Symbiodinium</taxon>
    </lineage>
</organism>
<keyword evidence="2" id="KW-1185">Reference proteome</keyword>
<evidence type="ECO:0000313" key="2">
    <source>
        <dbReference type="Proteomes" id="UP000604046"/>
    </source>
</evidence>
<dbReference type="AlphaFoldDB" id="A0A812V144"/>
<dbReference type="Gene3D" id="3.80.10.10">
    <property type="entry name" value="Ribonuclease Inhibitor"/>
    <property type="match status" value="1"/>
</dbReference>